<organism evidence="1 2">
    <name type="scientific">Thalassospira indica</name>
    <dbReference type="NCBI Taxonomy" id="1891279"/>
    <lineage>
        <taxon>Bacteria</taxon>
        <taxon>Pseudomonadati</taxon>
        <taxon>Pseudomonadota</taxon>
        <taxon>Alphaproteobacteria</taxon>
        <taxon>Rhodospirillales</taxon>
        <taxon>Thalassospiraceae</taxon>
        <taxon>Thalassospira</taxon>
    </lineage>
</organism>
<dbReference type="RefSeq" id="WP_064790045.1">
    <property type="nucleotide sequence ID" value="NZ_CP031555.1"/>
</dbReference>
<evidence type="ECO:0000313" key="1">
    <source>
        <dbReference type="EMBL" id="AXO14415.1"/>
    </source>
</evidence>
<proteinExistence type="predicted"/>
<accession>A0ABM6XY16</accession>
<evidence type="ECO:0008006" key="3">
    <source>
        <dbReference type="Google" id="ProtNLM"/>
    </source>
</evidence>
<sequence length="440" mass="49665">MSSYFDDFKFIIEEIVRFRKIAPENWQKELSLYDVLSSVDAVDGRGSIICGEKAGARFRSIAEKAISKSPALCGKILPQELVPFLKQAFTCRILGARGTVTDKDITQLVRDARYAAKKVLQDRTFYIPCNLAKDSHQESFSIGPVRFTKPELAFEEIRESPLEHSDANLDGATEYYSQFNWVARISVEKSSPKLSSARAHEILELVFDALTATFSSSKSQQLGFKGGPPVPKRSFEVTANSNSGVQIVHNVSWQQHSLQDDWLSAVTELDFNKFLSAIGRILMPSIYDNPAFNLAHRFLNSLRWYGDAANDVNKSARIVKFTVAIEILLLTGALKDREKTRVFSLRGQALFAGLEEAKDAQAMRDFKWLYGIRSDIVHGRKRQGTITMSDVTRAERLCRLSLFYAIQLFEQIGFDSENKLESTFDELTRVNRGGRSERAK</sequence>
<dbReference type="Proteomes" id="UP000256971">
    <property type="component" value="Chromosome"/>
</dbReference>
<gene>
    <name evidence="1" type="ORF">DY252_09410</name>
</gene>
<reference evidence="1 2" key="1">
    <citation type="submission" date="2018-08" db="EMBL/GenBank/DDBJ databases">
        <title>Complete genome sequence of type strain Thalassospira indica MCCC 1A01103T, isolated from isolated from deep seawater of the Indian Ocean.</title>
        <authorList>
            <person name="Liu Y."/>
        </authorList>
    </citation>
    <scope>NUCLEOTIDE SEQUENCE [LARGE SCALE GENOMIC DNA]</scope>
    <source>
        <strain evidence="1 2">PB8BT</strain>
    </source>
</reference>
<protein>
    <recommendedName>
        <fullName evidence="3">Apea-like HEPN domain-containing protein</fullName>
    </recommendedName>
</protein>
<keyword evidence="2" id="KW-1185">Reference proteome</keyword>
<dbReference type="EMBL" id="CP031555">
    <property type="protein sequence ID" value="AXO14415.1"/>
    <property type="molecule type" value="Genomic_DNA"/>
</dbReference>
<evidence type="ECO:0000313" key="2">
    <source>
        <dbReference type="Proteomes" id="UP000256971"/>
    </source>
</evidence>
<name>A0ABM6XY16_9PROT</name>